<dbReference type="STRING" id="1314800.A0A1B7MH90"/>
<evidence type="ECO:0000256" key="1">
    <source>
        <dbReference type="SAM" id="Phobius"/>
    </source>
</evidence>
<dbReference type="OrthoDB" id="2671307at2759"/>
<dbReference type="Proteomes" id="UP000092154">
    <property type="component" value="Unassembled WGS sequence"/>
</dbReference>
<dbReference type="EMBL" id="KV449170">
    <property type="protein sequence ID" value="OAX31970.1"/>
    <property type="molecule type" value="Genomic_DNA"/>
</dbReference>
<keyword evidence="1" id="KW-0812">Transmembrane</keyword>
<dbReference type="InParanoid" id="A0A1B7MH90"/>
<evidence type="ECO:0000313" key="3">
    <source>
        <dbReference type="Proteomes" id="UP000092154"/>
    </source>
</evidence>
<feature type="transmembrane region" description="Helical" evidence="1">
    <location>
        <begin position="7"/>
        <end position="29"/>
    </location>
</feature>
<keyword evidence="3" id="KW-1185">Reference proteome</keyword>
<keyword evidence="1" id="KW-0472">Membrane</keyword>
<protein>
    <recommendedName>
        <fullName evidence="4">DUF4042 domain-containing protein</fullName>
    </recommendedName>
</protein>
<evidence type="ECO:0008006" key="4">
    <source>
        <dbReference type="Google" id="ProtNLM"/>
    </source>
</evidence>
<name>A0A1B7MH90_9AGAM</name>
<gene>
    <name evidence="2" type="ORF">K503DRAFT_29461</name>
</gene>
<reference evidence="2 3" key="1">
    <citation type="submission" date="2016-06" db="EMBL/GenBank/DDBJ databases">
        <title>Comparative genomics of the ectomycorrhizal sister species Rhizopogon vinicolor and Rhizopogon vesiculosus (Basidiomycota: Boletales) reveals a divergence of the mating type B locus.</title>
        <authorList>
            <consortium name="DOE Joint Genome Institute"/>
            <person name="Mujic A.B."/>
            <person name="Kuo A."/>
            <person name="Tritt A."/>
            <person name="Lipzen A."/>
            <person name="Chen C."/>
            <person name="Johnson J."/>
            <person name="Sharma A."/>
            <person name="Barry K."/>
            <person name="Grigoriev I.V."/>
            <person name="Spatafora J.W."/>
        </authorList>
    </citation>
    <scope>NUCLEOTIDE SEQUENCE [LARGE SCALE GENOMIC DNA]</scope>
    <source>
        <strain evidence="2 3">AM-OR11-026</strain>
    </source>
</reference>
<organism evidence="2 3">
    <name type="scientific">Rhizopogon vinicolor AM-OR11-026</name>
    <dbReference type="NCBI Taxonomy" id="1314800"/>
    <lineage>
        <taxon>Eukaryota</taxon>
        <taxon>Fungi</taxon>
        <taxon>Dikarya</taxon>
        <taxon>Basidiomycota</taxon>
        <taxon>Agaricomycotina</taxon>
        <taxon>Agaricomycetes</taxon>
        <taxon>Agaricomycetidae</taxon>
        <taxon>Boletales</taxon>
        <taxon>Suillineae</taxon>
        <taxon>Rhizopogonaceae</taxon>
        <taxon>Rhizopogon</taxon>
    </lineage>
</organism>
<sequence>MFTQQRTISSVVICSTAFGVLSYLSTILISVSHPDSPFHTAGSSLVGAICKSFLRARSTLTPDVTFGRSSAIRWILETSTNSEVVETAAAMIPRLQWPQKLDASTVYARLLDNYAAYANKPELSVTYGKAIAHLLMQSVKVNPPPMITYHSMGDRSRFIRDAFMDARLAWDCFKAADNEDVRQKHKADARTALRTMLVHGLRYRLSFPDNEKLIWDGDLRWQQNNGLTPCSVDFDWLIDYLLDKVNHSNDYEAEGDALLALSAMHGLGSSAKRSSYVDTLVRCMDPTRPRRVRYAAFRAVSDAGDELASITNSSTSQSVDPLDKLSRALLPAIRPDHNPTTHDGTSENSFEALGNRCYLRLIFALAKNEGWCERLTRDGHIKWCISLVDQVLVSPFPLDRFYLAVIFLRIDPSGKYISPDPWRTLIKSAWNQLDYLAIDDAHIIGALPALVTATRQNLPDAKDVVALKELTKDVNWVLRMLKEKQGAHYQADDLVDAALLHVQGLYDELSAASLTVG</sequence>
<keyword evidence="1" id="KW-1133">Transmembrane helix</keyword>
<accession>A0A1B7MH90</accession>
<evidence type="ECO:0000313" key="2">
    <source>
        <dbReference type="EMBL" id="OAX31970.1"/>
    </source>
</evidence>
<dbReference type="AlphaFoldDB" id="A0A1B7MH90"/>
<proteinExistence type="predicted"/>